<dbReference type="InterPro" id="IPR032675">
    <property type="entry name" value="LRR_dom_sf"/>
</dbReference>
<dbReference type="InterPro" id="IPR058922">
    <property type="entry name" value="WHD_DRP"/>
</dbReference>
<dbReference type="SUPFAM" id="SSF52540">
    <property type="entry name" value="P-loop containing nucleoside triphosphate hydrolases"/>
    <property type="match status" value="1"/>
</dbReference>
<organism evidence="10 11">
    <name type="scientific">Prunus avium</name>
    <name type="common">Cherry</name>
    <name type="synonym">Cerasus avium</name>
    <dbReference type="NCBI Taxonomy" id="42229"/>
    <lineage>
        <taxon>Eukaryota</taxon>
        <taxon>Viridiplantae</taxon>
        <taxon>Streptophyta</taxon>
        <taxon>Embryophyta</taxon>
        <taxon>Tracheophyta</taxon>
        <taxon>Spermatophyta</taxon>
        <taxon>Magnoliopsida</taxon>
        <taxon>eudicotyledons</taxon>
        <taxon>Gunneridae</taxon>
        <taxon>Pentapetalae</taxon>
        <taxon>rosids</taxon>
        <taxon>fabids</taxon>
        <taxon>Rosales</taxon>
        <taxon>Rosaceae</taxon>
        <taxon>Amygdaloideae</taxon>
        <taxon>Amygdaleae</taxon>
        <taxon>Prunus</taxon>
    </lineage>
</organism>
<dbReference type="PANTHER" id="PTHR36766">
    <property type="entry name" value="PLANT BROAD-SPECTRUM MILDEW RESISTANCE PROTEIN RPW8"/>
    <property type="match status" value="1"/>
</dbReference>
<feature type="domain" description="Disease resistance protein winged helix" evidence="8">
    <location>
        <begin position="530"/>
        <end position="603"/>
    </location>
</feature>
<evidence type="ECO:0000259" key="8">
    <source>
        <dbReference type="Pfam" id="PF23559"/>
    </source>
</evidence>
<dbReference type="Gene3D" id="1.20.5.4130">
    <property type="match status" value="1"/>
</dbReference>
<dbReference type="FunFam" id="1.10.10.10:FF:000322">
    <property type="entry name" value="Probable disease resistance protein At1g63360"/>
    <property type="match status" value="1"/>
</dbReference>
<gene>
    <name evidence="11" type="primary">LOC110751973</name>
</gene>
<dbReference type="Proteomes" id="UP000515124">
    <property type="component" value="Unplaced"/>
</dbReference>
<reference evidence="11" key="1">
    <citation type="submission" date="2025-08" db="UniProtKB">
        <authorList>
            <consortium name="RefSeq"/>
        </authorList>
    </citation>
    <scope>IDENTIFICATION</scope>
</reference>
<dbReference type="GeneID" id="110751973"/>
<dbReference type="Pfam" id="PF23559">
    <property type="entry name" value="WHD_DRP"/>
    <property type="match status" value="1"/>
</dbReference>
<evidence type="ECO:0000259" key="7">
    <source>
        <dbReference type="Pfam" id="PF18052"/>
    </source>
</evidence>
<keyword evidence="2" id="KW-0677">Repeat</keyword>
<dbReference type="SUPFAM" id="SSF52058">
    <property type="entry name" value="L domain-like"/>
    <property type="match status" value="1"/>
</dbReference>
<dbReference type="GO" id="GO:0051707">
    <property type="term" value="P:response to other organism"/>
    <property type="evidence" value="ECO:0007669"/>
    <property type="project" value="UniProtKB-ARBA"/>
</dbReference>
<dbReference type="FunFam" id="3.40.50.300:FF:001091">
    <property type="entry name" value="Probable disease resistance protein At1g61300"/>
    <property type="match status" value="1"/>
</dbReference>
<evidence type="ECO:0000313" key="10">
    <source>
        <dbReference type="Proteomes" id="UP000515124"/>
    </source>
</evidence>
<sequence>MEQWEEWGVEEEDSKITIMPSLLCLEIDHCYTLKALPNFLWKTPLWELSIEEDCSILAQWFETRCGMEWVKKASQVQNIKIDGKCNVRFGKHWIRKTLLQQSKKEEVRLVVGVDQEVENLIVHLQAVQGVLQDAEERQVKEANVKNWLYNLKDVSYQINDVLDEWNTAILKHHMEKQEKEGENNDLVLAKRNKVRFSIPSFLRNIPICFGQIGIIMRHDIAKRIKEINERLTWIAILRNNYNFQSTVRGTEQVERSKTTSFVNVSTIIGREEEKKKILSMLESESGHQSVIAIVGMGGLGKTAFAQSVYNDQKLTTHFHKRIWVCVSDPFEEIKIAKAIIEVLNKDDTRKNSNDFQTLSECISNNIGGKKFLLVLDDVWNPTDLQWEPLKEALQKGDANSRILVTTRNNTVAIMMGATNDHMINLNKLSDQDCLRIFRRIAFFEKEKDESKLFDEDIKNKIAKKVDGLPLAAKTLASLMRYKKTRNEWVAVLESKMWELEEVEQQVFQSLLLSYYDLTPAVRRCLLFCAVFPKDYKFDRNELIECWMSQEYLSMKGDREKERMIGQQYFDNLVMRSFFQDFFKDSVNDDIETCKMHDIVHDFVQFLTKNECFIMEVAESCNEKSMVVDNKVLHLNIMSTYNESFPVSIYNCKGLRTLVISTSKLPLLPSDSFSKLKSIRTLKLNDNSIKEVPESIGGLVHLRYLDLSENEELKELPDSMGNLFNLETLSLICCWELRKLPLSIRKLVNLKHLYMALSIRKLVNLKHLYIEGCSNLKVPKEIGRLRNLQILDYLYLQDSGEDDEGIFKLGDLGNLEQLQGSLWIKNLKSAKDASEAKNAELGKKKNLLHLTLYFGHDNVSDPEIAKDEEILNGFQVHTNLESLAIYSYHSNTLCPSWMMSCHNLRRLKFSHLPFCGVLAPLGKLRSLEYLEIFRMKSVKKVGVEFLGITGETPQTLIKSFPKLKELQFMVMEQWEEWEGVEEEDSKITIMPSLLKLEIYNCMQLKALPNFLWKTPLRELSMTEDCSNIAQGFVTTYGYGTEWAKASQVQNITINSKFVKKDGVGMLEED</sequence>
<dbReference type="AlphaFoldDB" id="A0A6P5S0L2"/>
<evidence type="ECO:0000256" key="2">
    <source>
        <dbReference type="ARBA" id="ARBA00022737"/>
    </source>
</evidence>
<dbReference type="InterPro" id="IPR042197">
    <property type="entry name" value="Apaf_helical"/>
</dbReference>
<evidence type="ECO:0000256" key="4">
    <source>
        <dbReference type="ARBA" id="ARBA00022821"/>
    </source>
</evidence>
<dbReference type="InterPro" id="IPR036388">
    <property type="entry name" value="WH-like_DNA-bd_sf"/>
</dbReference>
<dbReference type="PRINTS" id="PR00364">
    <property type="entry name" value="DISEASERSIST"/>
</dbReference>
<dbReference type="InterPro" id="IPR056789">
    <property type="entry name" value="LRR_R13L1-DRL21"/>
</dbReference>
<name>A0A6P5S0L2_PRUAV</name>
<dbReference type="GO" id="GO:0005524">
    <property type="term" value="F:ATP binding"/>
    <property type="evidence" value="ECO:0007669"/>
    <property type="project" value="UniProtKB-KW"/>
</dbReference>
<proteinExistence type="predicted"/>
<keyword evidence="4" id="KW-0611">Plant defense</keyword>
<evidence type="ECO:0000256" key="3">
    <source>
        <dbReference type="ARBA" id="ARBA00022741"/>
    </source>
</evidence>
<keyword evidence="3" id="KW-0547">Nucleotide-binding</keyword>
<feature type="domain" description="R13L1/DRL21-like LRR repeat region" evidence="9">
    <location>
        <begin position="808"/>
        <end position="934"/>
    </location>
</feature>
<dbReference type="GO" id="GO:0043531">
    <property type="term" value="F:ADP binding"/>
    <property type="evidence" value="ECO:0007669"/>
    <property type="project" value="InterPro"/>
</dbReference>
<feature type="domain" description="Disease resistance N-terminal" evidence="7">
    <location>
        <begin position="104"/>
        <end position="178"/>
    </location>
</feature>
<evidence type="ECO:0000313" key="11">
    <source>
        <dbReference type="RefSeq" id="XP_021808242.1"/>
    </source>
</evidence>
<dbReference type="Pfam" id="PF13855">
    <property type="entry name" value="LRR_8"/>
    <property type="match status" value="1"/>
</dbReference>
<dbReference type="InterPro" id="IPR001611">
    <property type="entry name" value="Leu-rich_rpt"/>
</dbReference>
<dbReference type="RefSeq" id="XP_021808242.1">
    <property type="nucleotide sequence ID" value="XM_021952550.1"/>
</dbReference>
<dbReference type="Gene3D" id="3.80.10.10">
    <property type="entry name" value="Ribonuclease Inhibitor"/>
    <property type="match status" value="2"/>
</dbReference>
<dbReference type="InterPro" id="IPR041118">
    <property type="entry name" value="Rx_N"/>
</dbReference>
<keyword evidence="1" id="KW-0433">Leucine-rich repeat</keyword>
<dbReference type="KEGG" id="pavi:110751973"/>
<evidence type="ECO:0000256" key="5">
    <source>
        <dbReference type="ARBA" id="ARBA00022840"/>
    </source>
</evidence>
<dbReference type="Pfam" id="PF00931">
    <property type="entry name" value="NB-ARC"/>
    <property type="match status" value="1"/>
</dbReference>
<evidence type="ECO:0000259" key="9">
    <source>
        <dbReference type="Pfam" id="PF25019"/>
    </source>
</evidence>
<keyword evidence="10" id="KW-1185">Reference proteome</keyword>
<dbReference type="Pfam" id="PF25019">
    <property type="entry name" value="LRR_R13L1-DRL21"/>
    <property type="match status" value="1"/>
</dbReference>
<protein>
    <submittedName>
        <fullName evidence="11">Disease resistance protein RGA3</fullName>
    </submittedName>
</protein>
<accession>A0A6P5S0L2</accession>
<feature type="domain" description="NB-ARC" evidence="6">
    <location>
        <begin position="271"/>
        <end position="444"/>
    </location>
</feature>
<dbReference type="Gene3D" id="3.40.50.300">
    <property type="entry name" value="P-loop containing nucleotide triphosphate hydrolases"/>
    <property type="match status" value="1"/>
</dbReference>
<keyword evidence="5" id="KW-0067">ATP-binding</keyword>
<evidence type="ECO:0000256" key="1">
    <source>
        <dbReference type="ARBA" id="ARBA00022614"/>
    </source>
</evidence>
<dbReference type="PANTHER" id="PTHR36766:SF45">
    <property type="entry name" value="NB-ARC DOMAIN-CONTAINING PROTEIN"/>
    <property type="match status" value="1"/>
</dbReference>
<dbReference type="GO" id="GO:0006952">
    <property type="term" value="P:defense response"/>
    <property type="evidence" value="ECO:0007669"/>
    <property type="project" value="UniProtKB-KW"/>
</dbReference>
<dbReference type="Gene3D" id="1.10.10.10">
    <property type="entry name" value="Winged helix-like DNA-binding domain superfamily/Winged helix DNA-binding domain"/>
    <property type="match status" value="1"/>
</dbReference>
<dbReference type="Pfam" id="PF18052">
    <property type="entry name" value="Rx_N"/>
    <property type="match status" value="1"/>
</dbReference>
<dbReference type="InterPro" id="IPR027417">
    <property type="entry name" value="P-loop_NTPase"/>
</dbReference>
<dbReference type="Gene3D" id="1.10.8.430">
    <property type="entry name" value="Helical domain of apoptotic protease-activating factors"/>
    <property type="match status" value="1"/>
</dbReference>
<evidence type="ECO:0000259" key="6">
    <source>
        <dbReference type="Pfam" id="PF00931"/>
    </source>
</evidence>
<dbReference type="InterPro" id="IPR002182">
    <property type="entry name" value="NB-ARC"/>
</dbReference>